<name>M3C0B1_STRM1</name>
<protein>
    <submittedName>
        <fullName evidence="1">Uncharacterized protein</fullName>
    </submittedName>
</protein>
<accession>M3C0B1</accession>
<dbReference type="EMBL" id="AORZ01000121">
    <property type="protein sequence ID" value="EME97420.1"/>
    <property type="molecule type" value="Genomic_DNA"/>
</dbReference>
<dbReference type="STRING" id="1223523.H340_26484"/>
<gene>
    <name evidence="1" type="ORF">H340_26484</name>
</gene>
<dbReference type="Gene3D" id="1.25.10.10">
    <property type="entry name" value="Leucine-rich Repeat Variant"/>
    <property type="match status" value="1"/>
</dbReference>
<evidence type="ECO:0000313" key="1">
    <source>
        <dbReference type="EMBL" id="EME97420.1"/>
    </source>
</evidence>
<proteinExistence type="predicted"/>
<organism evidence="1 2">
    <name type="scientific">Streptomyces mobaraensis (strain ATCC 29032 / DSM 40847 / JCM 4168 / NBRC 13819 / NCIMB 11159 / IPCR 16-22)</name>
    <dbReference type="NCBI Taxonomy" id="1223523"/>
    <lineage>
        <taxon>Bacteria</taxon>
        <taxon>Bacillati</taxon>
        <taxon>Actinomycetota</taxon>
        <taxon>Actinomycetes</taxon>
        <taxon>Kitasatosporales</taxon>
        <taxon>Streptomycetaceae</taxon>
        <taxon>Streptomyces</taxon>
    </lineage>
</organism>
<dbReference type="Proteomes" id="UP000011740">
    <property type="component" value="Unassembled WGS sequence"/>
</dbReference>
<dbReference type="InterPro" id="IPR011989">
    <property type="entry name" value="ARM-like"/>
</dbReference>
<evidence type="ECO:0000313" key="2">
    <source>
        <dbReference type="Proteomes" id="UP000011740"/>
    </source>
</evidence>
<dbReference type="PATRIC" id="fig|1223523.3.peg.5378"/>
<reference evidence="1 2" key="1">
    <citation type="journal article" date="2013" name="Genome Announc.">
        <title>Whole-Genome Shotgun Assembly and Analysis of the Genome of Streptomyces mobaraensis DSM 40847, a Strain for Industrial Production of Microbial Transglutaminase.</title>
        <authorList>
            <person name="Yang H."/>
            <person name="He T."/>
            <person name="Wu W."/>
            <person name="Zhu W."/>
            <person name="Lu B."/>
            <person name="Sun W."/>
        </authorList>
    </citation>
    <scope>NUCLEOTIDE SEQUENCE [LARGE SCALE GENOMIC DNA]</scope>
    <source>
        <strain evidence="1 2">DSM 40847</strain>
    </source>
</reference>
<dbReference type="InterPro" id="IPR016024">
    <property type="entry name" value="ARM-type_fold"/>
</dbReference>
<dbReference type="SUPFAM" id="SSF48371">
    <property type="entry name" value="ARM repeat"/>
    <property type="match status" value="1"/>
</dbReference>
<dbReference type="eggNOG" id="COG1413">
    <property type="taxonomic scope" value="Bacteria"/>
</dbReference>
<dbReference type="AlphaFoldDB" id="M3C0B1"/>
<dbReference type="RefSeq" id="WP_004952143.1">
    <property type="nucleotide sequence ID" value="NZ_AORZ01000121.1"/>
</dbReference>
<sequence>MNREYGLAYATLRAARSGGDVPFDAADPAAWIDVDYGVREHLLWENLSIDWLRAGETAPGGAAVAVALCHPDGRVREAALRRPEAAGFPALVVLRCADWARPVREEARRALAGLLPGVSPGTVALVAVVALRAAVRQRGDFARDLVMSFVRSPDRIDALLACADRGARRLGYRVAVEEGHLSAAELARAAATDPDVVVQDLCADAALAHTRDGDHGNVLRPLLASRQPRVRAAGVTALGRTGETEEAAGFLADRSGLVRACARWVLRRHGVDPLPLHRAACAGPDVLPGAPAGLGETGTRADAALLWPLVGHPRPAVRAKAVAALRVLDAGAPERLEPLLDDPSVSVVREATTALLPVADRLSEDWLYDRLADDRPRHVRVSAFRLLSAHGPTAQLRCFLRLSDDEDPVLRERALTALDGWGPAGAATAYRALPGPRRAELDALLERAAAGPGEGQVARVRWFLTAFR</sequence>
<comment type="caution">
    <text evidence="1">The sequence shown here is derived from an EMBL/GenBank/DDBJ whole genome shotgun (WGS) entry which is preliminary data.</text>
</comment>